<feature type="region of interest" description="Disordered" evidence="2">
    <location>
        <begin position="431"/>
        <end position="453"/>
    </location>
</feature>
<keyword evidence="1" id="KW-0175">Coiled coil</keyword>
<feature type="compositionally biased region" description="Basic and acidic residues" evidence="2">
    <location>
        <begin position="213"/>
        <end position="223"/>
    </location>
</feature>
<keyword evidence="4" id="KW-1185">Reference proteome</keyword>
<evidence type="ECO:0000256" key="1">
    <source>
        <dbReference type="SAM" id="Coils"/>
    </source>
</evidence>
<dbReference type="InterPro" id="IPR052831">
    <property type="entry name" value="Apoptosis_promoter"/>
</dbReference>
<feature type="coiled-coil region" evidence="1">
    <location>
        <begin position="358"/>
        <end position="388"/>
    </location>
</feature>
<proteinExistence type="predicted"/>
<dbReference type="PANTHER" id="PTHR48190">
    <property type="entry name" value="PROGRAMMED CELL DEATH PROTEIN 7"/>
    <property type="match status" value="1"/>
</dbReference>
<evidence type="ECO:0008006" key="5">
    <source>
        <dbReference type="Google" id="ProtNLM"/>
    </source>
</evidence>
<feature type="compositionally biased region" description="Polar residues" evidence="2">
    <location>
        <begin position="526"/>
        <end position="539"/>
    </location>
</feature>
<accession>A0AAV6Q5M5</accession>
<dbReference type="PANTHER" id="PTHR48190:SF2">
    <property type="entry name" value="PROGRAMMED CELL DEATH PROTEIN 7"/>
    <property type="match status" value="1"/>
</dbReference>
<feature type="compositionally biased region" description="Basic and acidic residues" evidence="2">
    <location>
        <begin position="187"/>
        <end position="196"/>
    </location>
</feature>
<feature type="region of interest" description="Disordered" evidence="2">
    <location>
        <begin position="1"/>
        <end position="225"/>
    </location>
</feature>
<dbReference type="GO" id="GO:0005689">
    <property type="term" value="C:U12-type spliceosomal complex"/>
    <property type="evidence" value="ECO:0007669"/>
    <property type="project" value="TreeGrafter"/>
</dbReference>
<dbReference type="Pfam" id="PF16021">
    <property type="entry name" value="PDCD7"/>
    <property type="match status" value="1"/>
</dbReference>
<organism evidence="3 4">
    <name type="scientific">Solea senegalensis</name>
    <name type="common">Senegalese sole</name>
    <dbReference type="NCBI Taxonomy" id="28829"/>
    <lineage>
        <taxon>Eukaryota</taxon>
        <taxon>Metazoa</taxon>
        <taxon>Chordata</taxon>
        <taxon>Craniata</taxon>
        <taxon>Vertebrata</taxon>
        <taxon>Euteleostomi</taxon>
        <taxon>Actinopterygii</taxon>
        <taxon>Neopterygii</taxon>
        <taxon>Teleostei</taxon>
        <taxon>Neoteleostei</taxon>
        <taxon>Acanthomorphata</taxon>
        <taxon>Carangaria</taxon>
        <taxon>Pleuronectiformes</taxon>
        <taxon>Pleuronectoidei</taxon>
        <taxon>Soleidae</taxon>
        <taxon>Solea</taxon>
    </lineage>
</organism>
<dbReference type="AlphaFoldDB" id="A0AAV6Q5M5"/>
<dbReference type="Proteomes" id="UP000693946">
    <property type="component" value="Linkage Group LG7"/>
</dbReference>
<reference evidence="3 4" key="1">
    <citation type="journal article" date="2021" name="Sci. Rep.">
        <title>Chromosome anchoring in Senegalese sole (Solea senegalensis) reveals sex-associated markers and genome rearrangements in flatfish.</title>
        <authorList>
            <person name="Guerrero-Cozar I."/>
            <person name="Gomez-Garrido J."/>
            <person name="Berbel C."/>
            <person name="Martinez-Blanch J.F."/>
            <person name="Alioto T."/>
            <person name="Claros M.G."/>
            <person name="Gagnaire P.A."/>
            <person name="Manchado M."/>
        </authorList>
    </citation>
    <scope>NUCLEOTIDE SEQUENCE [LARGE SCALE GENOMIC DNA]</scope>
    <source>
        <strain evidence="3">Sse05_10M</strain>
    </source>
</reference>
<feature type="compositionally biased region" description="Polar residues" evidence="2">
    <location>
        <begin position="115"/>
        <end position="124"/>
    </location>
</feature>
<feature type="compositionally biased region" description="Polar residues" evidence="2">
    <location>
        <begin position="65"/>
        <end position="79"/>
    </location>
</feature>
<comment type="caution">
    <text evidence="3">The sequence shown here is derived from an EMBL/GenBank/DDBJ whole genome shotgun (WGS) entry which is preliminary data.</text>
</comment>
<evidence type="ECO:0000313" key="4">
    <source>
        <dbReference type="Proteomes" id="UP000693946"/>
    </source>
</evidence>
<dbReference type="InterPro" id="IPR031974">
    <property type="entry name" value="PDCD7"/>
</dbReference>
<name>A0AAV6Q5M5_SOLSE</name>
<feature type="compositionally biased region" description="Polar residues" evidence="2">
    <location>
        <begin position="39"/>
        <end position="51"/>
    </location>
</feature>
<feature type="compositionally biased region" description="Low complexity" evidence="2">
    <location>
        <begin position="1"/>
        <end position="10"/>
    </location>
</feature>
<gene>
    <name evidence="3" type="ORF">JOB18_013591</name>
</gene>
<feature type="coiled-coil region" evidence="1">
    <location>
        <begin position="262"/>
        <end position="305"/>
    </location>
</feature>
<feature type="region of interest" description="Disordered" evidence="2">
    <location>
        <begin position="519"/>
        <end position="539"/>
    </location>
</feature>
<sequence>MDNTYQHQTPPGQPQHPVYNGTYVENQYFANRPPPNTAPPESTQWARSQQDPAAPPWNNPPGYVTHQNYGYNSTMSPNTGGAGYGGPHLALPYGFDPSVPPPPFGCPPPAYFPTSVPSTNSFNGFPQHRGGPQPRHDEFPSMSDFGENRQQNYDDFREPGAVYPPPPSQDHDRRPTTTLSQPDNEAASEKRQDRQWLKRFLQSRSKVPKSLQTKHEPRPHHSDVPAMKEALYGAAELVLALEKSCETLKDNIENESVWTDTYQTVLNTKRDLQNKLNLLSDEEGLKRLKDRLSRAEKRRARRRRANILLQQLVKQRQEDMAEKEAAIDAWRMKKIQEVEEKKKEQELKLAADLVLCEVRKKQSDVKRMQDILKSLEKLRKLRKEAASRKSIVTEPECDQAFSDRLESLRTVIKRRTTIYAVEEKALMVMLEGEQEEERRREQERRTKKERERQLQKKRRIDAMLFGDEIPVDSFLRPFTEYYTQAQHSMHALIQIRRDWDAFLVSGDHPDGSTVPQSWIIPDHPSDQNWATALQTADSD</sequence>
<protein>
    <recommendedName>
        <fullName evidence="5">Programmed cell death 7</fullName>
    </recommendedName>
</protein>
<evidence type="ECO:0000256" key="2">
    <source>
        <dbReference type="SAM" id="MobiDB-lite"/>
    </source>
</evidence>
<feature type="compositionally biased region" description="Pro residues" evidence="2">
    <location>
        <begin position="98"/>
        <end position="111"/>
    </location>
</feature>
<feature type="compositionally biased region" description="Basic and acidic residues" evidence="2">
    <location>
        <begin position="436"/>
        <end position="453"/>
    </location>
</feature>
<dbReference type="EMBL" id="JAGKHQ010000019">
    <property type="protein sequence ID" value="KAG7482126.1"/>
    <property type="molecule type" value="Genomic_DNA"/>
</dbReference>
<evidence type="ECO:0000313" key="3">
    <source>
        <dbReference type="EMBL" id="KAG7482126.1"/>
    </source>
</evidence>